<reference evidence="12" key="2">
    <citation type="submission" date="2016-06" db="EMBL/GenBank/DDBJ databases">
        <title>The genome of a short-lived fish provides insights into sex chromosome evolution and the genetic control of aging.</title>
        <authorList>
            <person name="Reichwald K."/>
            <person name="Felder M."/>
            <person name="Petzold A."/>
            <person name="Koch P."/>
            <person name="Groth M."/>
            <person name="Platzer M."/>
        </authorList>
    </citation>
    <scope>NUCLEOTIDE SEQUENCE</scope>
    <source>
        <tissue evidence="12">Brain</tissue>
    </source>
</reference>
<keyword evidence="6" id="KW-0539">Nucleus</keyword>
<keyword evidence="5 8" id="KW-0472">Membrane</keyword>
<dbReference type="InterPro" id="IPR057932">
    <property type="entry name" value="Spectrin_SYNE1_3"/>
</dbReference>
<gene>
    <name evidence="12" type="primary">SYNE3</name>
</gene>
<evidence type="ECO:0000256" key="9">
    <source>
        <dbReference type="SAM" id="MobiDB-lite"/>
    </source>
</evidence>
<dbReference type="GO" id="GO:0034993">
    <property type="term" value="C:meiotic nuclear membrane microtubule tethering complex"/>
    <property type="evidence" value="ECO:0007669"/>
    <property type="project" value="TreeGrafter"/>
</dbReference>
<dbReference type="PROSITE" id="PS51049">
    <property type="entry name" value="KASH"/>
    <property type="match status" value="1"/>
</dbReference>
<evidence type="ECO:0000256" key="10">
    <source>
        <dbReference type="SAM" id="Phobius"/>
    </source>
</evidence>
<dbReference type="GO" id="GO:0051015">
    <property type="term" value="F:actin filament binding"/>
    <property type="evidence" value="ECO:0007669"/>
    <property type="project" value="TreeGrafter"/>
</dbReference>
<evidence type="ECO:0000256" key="2">
    <source>
        <dbReference type="ARBA" id="ARBA00022692"/>
    </source>
</evidence>
<evidence type="ECO:0000256" key="8">
    <source>
        <dbReference type="PROSITE-ProRule" id="PRU00385"/>
    </source>
</evidence>
<comment type="similarity">
    <text evidence="1">Belongs to the nesprin family.</text>
</comment>
<dbReference type="EMBL" id="HAEC01004656">
    <property type="protein sequence ID" value="SBQ72733.1"/>
    <property type="molecule type" value="Transcribed_RNA"/>
</dbReference>
<feature type="compositionally biased region" description="Polar residues" evidence="9">
    <location>
        <begin position="755"/>
        <end position="764"/>
    </location>
</feature>
<dbReference type="Pfam" id="PF10541">
    <property type="entry name" value="KASH"/>
    <property type="match status" value="1"/>
</dbReference>
<dbReference type="InterPro" id="IPR012315">
    <property type="entry name" value="KASH"/>
</dbReference>
<dbReference type="InterPro" id="IPR018159">
    <property type="entry name" value="Spectrin/alpha-actinin"/>
</dbReference>
<protein>
    <submittedName>
        <fullName evidence="12">Spectrin repeat containing, nuclear envelope family member 3</fullName>
    </submittedName>
</protein>
<evidence type="ECO:0000256" key="7">
    <source>
        <dbReference type="ARBA" id="ARBA00046312"/>
    </source>
</evidence>
<proteinExistence type="inferred from homology"/>
<keyword evidence="4 10" id="KW-1133">Transmembrane helix</keyword>
<feature type="transmembrane region" description="Helical" evidence="10">
    <location>
        <begin position="939"/>
        <end position="959"/>
    </location>
</feature>
<dbReference type="InterPro" id="IPR057933">
    <property type="entry name" value="SYNE3_dom"/>
</dbReference>
<sequence>MSQQEQDFKKSHEAAQAWILAVQERLKVNDITQGPREALEARLRETEKIHQMEHEGQLKMDIMLVAAEKLLQSGDEELKNFVNTKVKELKSLWDETCTYIVHCHSRIEWVWLHWSEYLKAYEEFQLWLEKQRCVLHVDLEHQLDLKEKLWQVDQQQVVLSDIHSQGALLERLLDEAAALHSRIQDPSVDLQAQQKLQEDYGDLRDRAKDRLVLLQKISDDHKIFDSNVKEFQSWLLSKTRELTELAGQIGTIQNRLQALKTLDDSVACEEKTLQHIEALVDRVQANTSPAGAEAVQEQAEELRLGWQRLRQALCEAQDGLHCRLDSHSQYLTRCQKLGEDIGGLRELLQGLDQELEESQESRSLSETSEEKMVGQWRKYSEVRRTLVGEDSQVDLLKSQLKELFRFSEDSRHLSDDVLAVVKEHQSVKCRANRLCSESELELRSLLEDPLVVFSQWRTSVAQVMEASSQVTDFSNSAMLLQTIQGLLKDSVQLQERLGLLRDKGDLLDSVFGPEKADGLQEQLSAAIRTREQLHGQLLQRRSQLQVLISKTKDADETCQLISSRLLEFREHLKVADVLQPDILTKKSQLDQLLVLQKDLEDGEAQLTALETLVSCSPNSRTQYEKLCADWTELQRRVRVKVQEAQETVSDHQSFHGDLLHMQKWMMVMRQKLESFCSQSGGRTVLTRHPEAQKALEEFPEKELQLQQMEVQVQKVLSRTSSDGQVHIQRDMDCLNKSWHDLNDLSWNLHSLSLSTETDSGSAGQSDCPPLLSGPGSTGLEQDGSDGTDWLRVRPSAGGVEPGAFCREDNSRGTSWTRFKAWLSRENQMLSAVKTNEAELSLEEVRTNQEKLQALRSRLPEGQEMFKMILLENQNAEGEDEVVEDLRYSWMLYKSKLKENSCIRTKNITRSKKPTGAHKEATPRAQVQKNPGLLQRICRLALLLWLLLLSLLLLAFLLPLMDEGNSCSLSNNFARSFSVMLRYDGPPPT</sequence>
<reference evidence="12" key="1">
    <citation type="submission" date="2016-05" db="EMBL/GenBank/DDBJ databases">
        <authorList>
            <person name="Lavstsen T."/>
            <person name="Jespersen J.S."/>
        </authorList>
    </citation>
    <scope>NUCLEOTIDE SEQUENCE</scope>
    <source>
        <tissue evidence="12">Brain</tissue>
    </source>
</reference>
<comment type="subcellular location">
    <subcellularLocation>
        <location evidence="7">Nucleus outer membrane</location>
        <topology evidence="7">Single-pass type IV membrane protein</topology>
    </subcellularLocation>
</comment>
<dbReference type="CDD" id="cd00176">
    <property type="entry name" value="SPEC"/>
    <property type="match status" value="1"/>
</dbReference>
<accession>A0A1A8GNZ7</accession>
<evidence type="ECO:0000256" key="6">
    <source>
        <dbReference type="ARBA" id="ARBA00023242"/>
    </source>
</evidence>
<keyword evidence="2 8" id="KW-0812">Transmembrane</keyword>
<keyword evidence="3" id="KW-0677">Repeat</keyword>
<evidence type="ECO:0000259" key="11">
    <source>
        <dbReference type="PROSITE" id="PS51049"/>
    </source>
</evidence>
<dbReference type="PANTHER" id="PTHR47535:SF2">
    <property type="entry name" value="NESPRIN-3"/>
    <property type="match status" value="1"/>
</dbReference>
<dbReference type="GO" id="GO:0005737">
    <property type="term" value="C:cytoplasm"/>
    <property type="evidence" value="ECO:0007669"/>
    <property type="project" value="TreeGrafter"/>
</dbReference>
<dbReference type="SMART" id="SM01249">
    <property type="entry name" value="KASH"/>
    <property type="match status" value="1"/>
</dbReference>
<evidence type="ECO:0000256" key="4">
    <source>
        <dbReference type="ARBA" id="ARBA00022989"/>
    </source>
</evidence>
<organism evidence="12">
    <name type="scientific">Nothobranchius korthausae</name>
    <dbReference type="NCBI Taxonomy" id="1143690"/>
    <lineage>
        <taxon>Eukaryota</taxon>
        <taxon>Metazoa</taxon>
        <taxon>Chordata</taxon>
        <taxon>Craniata</taxon>
        <taxon>Vertebrata</taxon>
        <taxon>Euteleostomi</taxon>
        <taxon>Actinopterygii</taxon>
        <taxon>Neopterygii</taxon>
        <taxon>Teleostei</taxon>
        <taxon>Neoteleostei</taxon>
        <taxon>Acanthomorphata</taxon>
        <taxon>Ovalentaria</taxon>
        <taxon>Atherinomorphae</taxon>
        <taxon>Cyprinodontiformes</taxon>
        <taxon>Nothobranchiidae</taxon>
        <taxon>Nothobranchius</taxon>
    </lineage>
</organism>
<dbReference type="AlphaFoldDB" id="A0A1A8GNZ7"/>
<feature type="domain" description="KASH" evidence="11">
    <location>
        <begin position="930"/>
        <end position="988"/>
    </location>
</feature>
<dbReference type="Pfam" id="PF25803">
    <property type="entry name" value="Spectrin_SYNE1_2"/>
    <property type="match status" value="1"/>
</dbReference>
<dbReference type="PANTHER" id="PTHR47535">
    <property type="entry name" value="MUSCLE-SPECIFIC PROTEIN 300 KDA, ISOFORM G"/>
    <property type="match status" value="1"/>
</dbReference>
<feature type="region of interest" description="Disordered" evidence="9">
    <location>
        <begin position="755"/>
        <end position="789"/>
    </location>
</feature>
<dbReference type="InterPro" id="IPR052403">
    <property type="entry name" value="LINC-complex_assoc"/>
</dbReference>
<dbReference type="SMART" id="SM00150">
    <property type="entry name" value="SPEC"/>
    <property type="match status" value="3"/>
</dbReference>
<dbReference type="GO" id="GO:0005640">
    <property type="term" value="C:nuclear outer membrane"/>
    <property type="evidence" value="ECO:0007669"/>
    <property type="project" value="UniProtKB-SubCell"/>
</dbReference>
<feature type="topological domain" description="Perinuclear space" evidence="8">
    <location>
        <begin position="960"/>
        <end position="988"/>
    </location>
</feature>
<evidence type="ECO:0000256" key="5">
    <source>
        <dbReference type="ARBA" id="ARBA00023136"/>
    </source>
</evidence>
<dbReference type="Pfam" id="PF25804">
    <property type="entry name" value="SYNE3"/>
    <property type="match status" value="1"/>
</dbReference>
<dbReference type="GO" id="GO:0007097">
    <property type="term" value="P:nuclear migration"/>
    <property type="evidence" value="ECO:0007669"/>
    <property type="project" value="TreeGrafter"/>
</dbReference>
<dbReference type="SUPFAM" id="SSF46966">
    <property type="entry name" value="Spectrin repeat"/>
    <property type="match status" value="4"/>
</dbReference>
<evidence type="ECO:0000256" key="1">
    <source>
        <dbReference type="ARBA" id="ARBA00008619"/>
    </source>
</evidence>
<evidence type="ECO:0000256" key="3">
    <source>
        <dbReference type="ARBA" id="ARBA00022737"/>
    </source>
</evidence>
<dbReference type="Gene3D" id="1.20.58.60">
    <property type="match status" value="3"/>
</dbReference>
<evidence type="ECO:0000313" key="12">
    <source>
        <dbReference type="EMBL" id="SBQ72733.1"/>
    </source>
</evidence>
<name>A0A1A8GNZ7_9TELE</name>
<feature type="topological domain" description="Cytoplasmic" evidence="8">
    <location>
        <begin position="1"/>
        <end position="938"/>
    </location>
</feature>